<comment type="caution">
    <text evidence="2">The sequence shown here is derived from an EMBL/GenBank/DDBJ whole genome shotgun (WGS) entry which is preliminary data.</text>
</comment>
<evidence type="ECO:0000256" key="1">
    <source>
        <dbReference type="SAM" id="Phobius"/>
    </source>
</evidence>
<feature type="transmembrane region" description="Helical" evidence="1">
    <location>
        <begin position="113"/>
        <end position="131"/>
    </location>
</feature>
<evidence type="ECO:0000313" key="3">
    <source>
        <dbReference type="Proteomes" id="UP000649739"/>
    </source>
</evidence>
<organism evidence="2 3">
    <name type="scientific">Pilimelia anulata</name>
    <dbReference type="NCBI Taxonomy" id="53371"/>
    <lineage>
        <taxon>Bacteria</taxon>
        <taxon>Bacillati</taxon>
        <taxon>Actinomycetota</taxon>
        <taxon>Actinomycetes</taxon>
        <taxon>Micromonosporales</taxon>
        <taxon>Micromonosporaceae</taxon>
        <taxon>Pilimelia</taxon>
    </lineage>
</organism>
<dbReference type="Proteomes" id="UP000649739">
    <property type="component" value="Unassembled WGS sequence"/>
</dbReference>
<evidence type="ECO:0008006" key="4">
    <source>
        <dbReference type="Google" id="ProtNLM"/>
    </source>
</evidence>
<evidence type="ECO:0000313" key="2">
    <source>
        <dbReference type="EMBL" id="GGJ96752.1"/>
    </source>
</evidence>
<feature type="transmembrane region" description="Helical" evidence="1">
    <location>
        <begin position="53"/>
        <end position="75"/>
    </location>
</feature>
<feature type="transmembrane region" description="Helical" evidence="1">
    <location>
        <begin position="82"/>
        <end position="101"/>
    </location>
</feature>
<dbReference type="GO" id="GO:0005886">
    <property type="term" value="C:plasma membrane"/>
    <property type="evidence" value="ECO:0007669"/>
    <property type="project" value="TreeGrafter"/>
</dbReference>
<feature type="transmembrane region" description="Helical" evidence="1">
    <location>
        <begin position="138"/>
        <end position="161"/>
    </location>
</feature>
<feature type="transmembrane region" description="Helical" evidence="1">
    <location>
        <begin position="195"/>
        <end position="216"/>
    </location>
</feature>
<keyword evidence="3" id="KW-1185">Reference proteome</keyword>
<dbReference type="InterPro" id="IPR052712">
    <property type="entry name" value="Acid_resist_chaperone_HdeD"/>
</dbReference>
<accession>A0A8J3FBL6</accession>
<reference evidence="2" key="1">
    <citation type="journal article" date="2014" name="Int. J. Syst. Evol. Microbiol.">
        <title>Complete genome sequence of Corynebacterium casei LMG S-19264T (=DSM 44701T), isolated from a smear-ripened cheese.</title>
        <authorList>
            <consortium name="US DOE Joint Genome Institute (JGI-PGF)"/>
            <person name="Walter F."/>
            <person name="Albersmeier A."/>
            <person name="Kalinowski J."/>
            <person name="Ruckert C."/>
        </authorList>
    </citation>
    <scope>NUCLEOTIDE SEQUENCE</scope>
    <source>
        <strain evidence="2">JCM 3090</strain>
    </source>
</reference>
<dbReference type="Pfam" id="PF03729">
    <property type="entry name" value="DUF308"/>
    <property type="match status" value="2"/>
</dbReference>
<feature type="transmembrane region" description="Helical" evidence="1">
    <location>
        <begin position="167"/>
        <end position="188"/>
    </location>
</feature>
<keyword evidence="1" id="KW-0472">Membrane</keyword>
<dbReference type="PANTHER" id="PTHR34989:SF1">
    <property type="entry name" value="PROTEIN HDED"/>
    <property type="match status" value="1"/>
</dbReference>
<gene>
    <name evidence="2" type="ORF">GCM10010123_28460</name>
</gene>
<dbReference type="RefSeq" id="WP_189170597.1">
    <property type="nucleotide sequence ID" value="NZ_BMQB01000005.1"/>
</dbReference>
<dbReference type="AlphaFoldDB" id="A0A8J3FBL6"/>
<proteinExistence type="predicted"/>
<protein>
    <recommendedName>
        <fullName evidence="4">HdeD family acid-resistance protein</fullName>
    </recommendedName>
</protein>
<keyword evidence="1" id="KW-1133">Transmembrane helix</keyword>
<dbReference type="EMBL" id="BMQB01000005">
    <property type="protein sequence ID" value="GGJ96752.1"/>
    <property type="molecule type" value="Genomic_DNA"/>
</dbReference>
<name>A0A8J3FBL6_9ACTN</name>
<sequence>MAKHGTIRAGTNLTPADLPPLDVATTPAAEMNAAGMAAAGMAAERPVIEEAPFAWRALAVLGAATMAFGIAALAWPNASITVLAVMLGAWLLVAGFARILGAFLPRGGGVGEHVMSGVTGVVFLIAGVACLRDLARGVGLLAAIVAVAWMLSGVSAMIMAFRAGGGARMALVALGLVSLAVGIMFLVMPEMSLTALVLMIGISALAIGAIEVASAFQLRRALP</sequence>
<dbReference type="InterPro" id="IPR005325">
    <property type="entry name" value="DUF308_memb"/>
</dbReference>
<keyword evidence="1" id="KW-0812">Transmembrane</keyword>
<dbReference type="PANTHER" id="PTHR34989">
    <property type="entry name" value="PROTEIN HDED"/>
    <property type="match status" value="1"/>
</dbReference>
<reference evidence="2" key="2">
    <citation type="submission" date="2020-09" db="EMBL/GenBank/DDBJ databases">
        <authorList>
            <person name="Sun Q."/>
            <person name="Ohkuma M."/>
        </authorList>
    </citation>
    <scope>NUCLEOTIDE SEQUENCE</scope>
    <source>
        <strain evidence="2">JCM 3090</strain>
    </source>
</reference>